<feature type="coiled-coil region" evidence="1">
    <location>
        <begin position="23"/>
        <end position="57"/>
    </location>
</feature>
<feature type="region of interest" description="Disordered" evidence="2">
    <location>
        <begin position="206"/>
        <end position="245"/>
    </location>
</feature>
<protein>
    <submittedName>
        <fullName evidence="4">Uncharacterized protein</fullName>
    </submittedName>
</protein>
<dbReference type="EMBL" id="JAMFMA010000001">
    <property type="protein sequence ID" value="MCL6272894.1"/>
    <property type="molecule type" value="Genomic_DNA"/>
</dbReference>
<gene>
    <name evidence="4" type="ORF">M3P19_02685</name>
</gene>
<feature type="compositionally biased region" description="Basic and acidic residues" evidence="2">
    <location>
        <begin position="210"/>
        <end position="237"/>
    </location>
</feature>
<evidence type="ECO:0000256" key="2">
    <source>
        <dbReference type="SAM" id="MobiDB-lite"/>
    </source>
</evidence>
<feature type="signal peptide" evidence="3">
    <location>
        <begin position="1"/>
        <end position="20"/>
    </location>
</feature>
<feature type="chain" id="PRO_5046546105" evidence="3">
    <location>
        <begin position="21"/>
        <end position="245"/>
    </location>
</feature>
<evidence type="ECO:0000313" key="5">
    <source>
        <dbReference type="Proteomes" id="UP001203607"/>
    </source>
</evidence>
<dbReference type="RefSeq" id="WP_249656074.1">
    <property type="nucleotide sequence ID" value="NZ_JAMFMA010000001.1"/>
</dbReference>
<evidence type="ECO:0000256" key="1">
    <source>
        <dbReference type="SAM" id="Coils"/>
    </source>
</evidence>
<evidence type="ECO:0000256" key="3">
    <source>
        <dbReference type="SAM" id="SignalP"/>
    </source>
</evidence>
<proteinExistence type="predicted"/>
<accession>A0ABT0PND5</accession>
<comment type="caution">
    <text evidence="4">The sequence shown here is derived from an EMBL/GenBank/DDBJ whole genome shotgun (WGS) entry which is preliminary data.</text>
</comment>
<sequence>MKTKIIISGLVLMCGVTLQAQNVKEAIQNTKQITEGKKNLERDIKELEAFKVKITALSTAFEAKNPEKSNELKASIVKDMIREVGQSGEKAKKARMEIAQSSSEVRSERREIRRDRDDSDRGRYDRRDDERDLARDKANARDDRRDRRDDIRDFQEQIDRAERQAAILEKLKDYQFAYGSSEMEKAIAQKALLVEFQNSLQQDVVATQRELGEDVRESREDRRERRDDRNEHNEFDSKKKRKKNW</sequence>
<organism evidence="4 5">
    <name type="scientific">Flagellimonas spongiicola</name>
    <dbReference type="NCBI Taxonomy" id="2942208"/>
    <lineage>
        <taxon>Bacteria</taxon>
        <taxon>Pseudomonadati</taxon>
        <taxon>Bacteroidota</taxon>
        <taxon>Flavobacteriia</taxon>
        <taxon>Flavobacteriales</taxon>
        <taxon>Flavobacteriaceae</taxon>
        <taxon>Flagellimonas</taxon>
    </lineage>
</organism>
<keyword evidence="1" id="KW-0175">Coiled coil</keyword>
<dbReference type="Proteomes" id="UP001203607">
    <property type="component" value="Unassembled WGS sequence"/>
</dbReference>
<keyword evidence="5" id="KW-1185">Reference proteome</keyword>
<reference evidence="4 5" key="1">
    <citation type="submission" date="2022-05" db="EMBL/GenBank/DDBJ databases">
        <authorList>
            <person name="Park J.-S."/>
        </authorList>
    </citation>
    <scope>NUCLEOTIDE SEQUENCE [LARGE SCALE GENOMIC DNA]</scope>
    <source>
        <strain evidence="4 5">2012CJ35-5</strain>
    </source>
</reference>
<evidence type="ECO:0000313" key="4">
    <source>
        <dbReference type="EMBL" id="MCL6272894.1"/>
    </source>
</evidence>
<name>A0ABT0PND5_9FLAO</name>
<keyword evidence="3" id="KW-0732">Signal</keyword>
<feature type="compositionally biased region" description="Basic and acidic residues" evidence="2">
    <location>
        <begin position="105"/>
        <end position="148"/>
    </location>
</feature>
<feature type="region of interest" description="Disordered" evidence="2">
    <location>
        <begin position="86"/>
        <end position="148"/>
    </location>
</feature>